<keyword evidence="3 10" id="KW-0132">Cell division</keyword>
<dbReference type="InterPro" id="IPR051046">
    <property type="entry name" value="MurCDEF_CellWall_CoF430Synth"/>
</dbReference>
<dbReference type="InterPro" id="IPR013221">
    <property type="entry name" value="Mur_ligase_cen"/>
</dbReference>
<dbReference type="InterPro" id="IPR000713">
    <property type="entry name" value="Mur_ligase_N"/>
</dbReference>
<dbReference type="SUPFAM" id="SSF53244">
    <property type="entry name" value="MurD-like peptide ligases, peptide-binding domain"/>
    <property type="match status" value="1"/>
</dbReference>
<dbReference type="GO" id="GO:0008360">
    <property type="term" value="P:regulation of cell shape"/>
    <property type="evidence" value="ECO:0007669"/>
    <property type="project" value="UniProtKB-KW"/>
</dbReference>
<dbReference type="HAMAP" id="MF_02019">
    <property type="entry name" value="MurF"/>
    <property type="match status" value="1"/>
</dbReference>
<evidence type="ECO:0000256" key="4">
    <source>
        <dbReference type="ARBA" id="ARBA00022741"/>
    </source>
</evidence>
<evidence type="ECO:0000256" key="8">
    <source>
        <dbReference type="ARBA" id="ARBA00023306"/>
    </source>
</evidence>
<dbReference type="EMBL" id="JOPA01000034">
    <property type="protein sequence ID" value="OUI92120.1"/>
    <property type="molecule type" value="Genomic_DNA"/>
</dbReference>
<gene>
    <name evidence="10" type="primary">murF</name>
    <name evidence="15" type="ORF">HK17_10680</name>
</gene>
<evidence type="ECO:0000256" key="6">
    <source>
        <dbReference type="ARBA" id="ARBA00022960"/>
    </source>
</evidence>
<keyword evidence="1 10" id="KW-0963">Cytoplasm</keyword>
<dbReference type="InterPro" id="IPR004101">
    <property type="entry name" value="Mur_ligase_C"/>
</dbReference>
<dbReference type="Pfam" id="PF01225">
    <property type="entry name" value="Mur_ligase"/>
    <property type="match status" value="1"/>
</dbReference>
<organism evidence="15 16">
    <name type="scientific">Acetobacter indonesiensis</name>
    <dbReference type="NCBI Taxonomy" id="104101"/>
    <lineage>
        <taxon>Bacteria</taxon>
        <taxon>Pseudomonadati</taxon>
        <taxon>Pseudomonadota</taxon>
        <taxon>Alphaproteobacteria</taxon>
        <taxon>Acetobacterales</taxon>
        <taxon>Acetobacteraceae</taxon>
        <taxon>Acetobacter</taxon>
    </lineage>
</organism>
<keyword evidence="4 10" id="KW-0547">Nucleotide-binding</keyword>
<dbReference type="EC" id="6.3.2.10" evidence="10 11"/>
<dbReference type="NCBIfam" id="TIGR01143">
    <property type="entry name" value="murF"/>
    <property type="match status" value="1"/>
</dbReference>
<dbReference type="Pfam" id="PF08245">
    <property type="entry name" value="Mur_ligase_M"/>
    <property type="match status" value="1"/>
</dbReference>
<dbReference type="GO" id="GO:0051301">
    <property type="term" value="P:cell division"/>
    <property type="evidence" value="ECO:0007669"/>
    <property type="project" value="UniProtKB-KW"/>
</dbReference>
<accession>A0A252AQW1</accession>
<comment type="subcellular location">
    <subcellularLocation>
        <location evidence="10 11">Cytoplasm</location>
    </subcellularLocation>
</comment>
<dbReference type="Gene3D" id="3.40.1190.10">
    <property type="entry name" value="Mur-like, catalytic domain"/>
    <property type="match status" value="1"/>
</dbReference>
<dbReference type="InterPro" id="IPR036565">
    <property type="entry name" value="Mur-like_cat_sf"/>
</dbReference>
<dbReference type="InterPro" id="IPR036615">
    <property type="entry name" value="Mur_ligase_C_dom_sf"/>
</dbReference>
<evidence type="ECO:0000256" key="9">
    <source>
        <dbReference type="ARBA" id="ARBA00023316"/>
    </source>
</evidence>
<protein>
    <recommendedName>
        <fullName evidence="10 11">UDP-N-acetylmuramoyl-tripeptide--D-alanyl-D-alanine ligase</fullName>
        <ecNumber evidence="10 11">6.3.2.10</ecNumber>
    </recommendedName>
    <alternativeName>
        <fullName evidence="10">D-alanyl-D-alanine-adding enzyme</fullName>
    </alternativeName>
</protein>
<dbReference type="GO" id="GO:0047480">
    <property type="term" value="F:UDP-N-acetylmuramoyl-tripeptide-D-alanyl-D-alanine ligase activity"/>
    <property type="evidence" value="ECO:0007669"/>
    <property type="project" value="UniProtKB-UniRule"/>
</dbReference>
<evidence type="ECO:0000256" key="2">
    <source>
        <dbReference type="ARBA" id="ARBA00022598"/>
    </source>
</evidence>
<comment type="caution">
    <text evidence="15">The sequence shown here is derived from an EMBL/GenBank/DDBJ whole genome shotgun (WGS) entry which is preliminary data.</text>
</comment>
<evidence type="ECO:0000256" key="11">
    <source>
        <dbReference type="RuleBase" id="RU004136"/>
    </source>
</evidence>
<evidence type="ECO:0000256" key="5">
    <source>
        <dbReference type="ARBA" id="ARBA00022840"/>
    </source>
</evidence>
<dbReference type="RefSeq" id="WP_086659793.1">
    <property type="nucleotide sequence ID" value="NZ_JBJJWX010000001.1"/>
</dbReference>
<comment type="function">
    <text evidence="10 11">Involved in cell wall formation. Catalyzes the final step in the synthesis of UDP-N-acetylmuramoyl-pentapeptide, the precursor of murein.</text>
</comment>
<comment type="catalytic activity">
    <reaction evidence="10 11">
        <text>D-alanyl-D-alanine + UDP-N-acetyl-alpha-D-muramoyl-L-alanyl-gamma-D-glutamyl-meso-2,6-diaminopimelate + ATP = UDP-N-acetyl-alpha-D-muramoyl-L-alanyl-gamma-D-glutamyl-meso-2,6-diaminopimeloyl-D-alanyl-D-alanine + ADP + phosphate + H(+)</text>
        <dbReference type="Rhea" id="RHEA:28374"/>
        <dbReference type="ChEBI" id="CHEBI:15378"/>
        <dbReference type="ChEBI" id="CHEBI:30616"/>
        <dbReference type="ChEBI" id="CHEBI:43474"/>
        <dbReference type="ChEBI" id="CHEBI:57822"/>
        <dbReference type="ChEBI" id="CHEBI:61386"/>
        <dbReference type="ChEBI" id="CHEBI:83905"/>
        <dbReference type="ChEBI" id="CHEBI:456216"/>
        <dbReference type="EC" id="6.3.2.10"/>
    </reaction>
</comment>
<feature type="domain" description="Mur ligase N-terminal catalytic" evidence="12">
    <location>
        <begin position="56"/>
        <end position="103"/>
    </location>
</feature>
<evidence type="ECO:0000259" key="12">
    <source>
        <dbReference type="Pfam" id="PF01225"/>
    </source>
</evidence>
<keyword evidence="6 10" id="KW-0133">Cell shape</keyword>
<dbReference type="SUPFAM" id="SSF63418">
    <property type="entry name" value="MurE/MurF N-terminal domain"/>
    <property type="match status" value="1"/>
</dbReference>
<keyword evidence="9 10" id="KW-0961">Cell wall biogenesis/degradation</keyword>
<keyword evidence="8 10" id="KW-0131">Cell cycle</keyword>
<feature type="binding site" evidence="10">
    <location>
        <begin position="140"/>
        <end position="146"/>
    </location>
    <ligand>
        <name>ATP</name>
        <dbReference type="ChEBI" id="CHEBI:30616"/>
    </ligand>
</feature>
<evidence type="ECO:0000259" key="14">
    <source>
        <dbReference type="Pfam" id="PF08245"/>
    </source>
</evidence>
<evidence type="ECO:0000256" key="3">
    <source>
        <dbReference type="ARBA" id="ARBA00022618"/>
    </source>
</evidence>
<evidence type="ECO:0000259" key="13">
    <source>
        <dbReference type="Pfam" id="PF02875"/>
    </source>
</evidence>
<dbReference type="GO" id="GO:0005737">
    <property type="term" value="C:cytoplasm"/>
    <property type="evidence" value="ECO:0007669"/>
    <property type="project" value="UniProtKB-SubCell"/>
</dbReference>
<dbReference type="Proteomes" id="UP000194641">
    <property type="component" value="Unassembled WGS sequence"/>
</dbReference>
<dbReference type="InterPro" id="IPR005863">
    <property type="entry name" value="UDP-N-AcMur_synth"/>
</dbReference>
<dbReference type="GO" id="GO:0071555">
    <property type="term" value="P:cell wall organization"/>
    <property type="evidence" value="ECO:0007669"/>
    <property type="project" value="UniProtKB-KW"/>
</dbReference>
<dbReference type="GO" id="GO:0008766">
    <property type="term" value="F:UDP-N-acetylmuramoylalanyl-D-glutamyl-2,6-diaminopimelate-D-alanyl-D-alanine ligase activity"/>
    <property type="evidence" value="ECO:0007669"/>
    <property type="project" value="RHEA"/>
</dbReference>
<keyword evidence="5 10" id="KW-0067">ATP-binding</keyword>
<keyword evidence="7 10" id="KW-0573">Peptidoglycan synthesis</keyword>
<feature type="domain" description="Mur ligase central" evidence="14">
    <location>
        <begin position="138"/>
        <end position="326"/>
    </location>
</feature>
<dbReference type="InterPro" id="IPR035911">
    <property type="entry name" value="MurE/MurF_N"/>
</dbReference>
<evidence type="ECO:0000313" key="15">
    <source>
        <dbReference type="EMBL" id="OUI92120.1"/>
    </source>
</evidence>
<dbReference type="UniPathway" id="UPA00219"/>
<dbReference type="AlphaFoldDB" id="A0A252AQW1"/>
<evidence type="ECO:0000256" key="10">
    <source>
        <dbReference type="HAMAP-Rule" id="MF_02019"/>
    </source>
</evidence>
<evidence type="ECO:0000256" key="1">
    <source>
        <dbReference type="ARBA" id="ARBA00022490"/>
    </source>
</evidence>
<comment type="similarity">
    <text evidence="10">Belongs to the MurCDEF family. MurF subfamily.</text>
</comment>
<dbReference type="PANTHER" id="PTHR43024:SF1">
    <property type="entry name" value="UDP-N-ACETYLMURAMOYL-TRIPEPTIDE--D-ALANYL-D-ALANINE LIGASE"/>
    <property type="match status" value="1"/>
</dbReference>
<keyword evidence="2 10" id="KW-0436">Ligase</keyword>
<dbReference type="Gene3D" id="3.90.190.20">
    <property type="entry name" value="Mur ligase, C-terminal domain"/>
    <property type="match status" value="1"/>
</dbReference>
<name>A0A252AQW1_9PROT</name>
<sequence>MSVLWTRAELEAATGGHFLSASPAALAPAALPAGVSMIAGPENLPVQDQAAPEIIVTGISIDTRTIAPGDLFIALKGDNSDGHAHIGMALEKGAAAVLVHNTTGLTDPRLLVVDDTLAGLQALAHAARARFKGKLVAVTGSVGKTTTKDMLRVALSALGPTHAAEASYNNHWGVPLTLARLPREAAFCISEIGMNHPGEILPLARMAQPDVAVITTIASAHLGHMGSLDAIAQEKADIIAALPAHGIAIVPDDAHGQAIFQNAAQKADATLWLSGENPNSFAHLDGLVASNGGSSFTAHLSDKAVPVRLEAPGTHLARNALSTLAVCAAFGADVTRAAQALAAFRPGKGRGALATIAGGDVTLLDESYNASAASIRATLAVLHLLPANRHIAVLGDIRELGDFSTAEHAALATPAANSADLVFCCGPHMKSLFDALPRAKQGAWAETSATLAPLVCAALRKGDAVLVKGSLGSRMRDVITALNTLHTVGAA</sequence>
<dbReference type="GO" id="GO:0005524">
    <property type="term" value="F:ATP binding"/>
    <property type="evidence" value="ECO:0007669"/>
    <property type="project" value="UniProtKB-UniRule"/>
</dbReference>
<dbReference type="PANTHER" id="PTHR43024">
    <property type="entry name" value="UDP-N-ACETYLMURAMOYL-TRIPEPTIDE--D-ALANYL-D-ALANINE LIGASE"/>
    <property type="match status" value="1"/>
</dbReference>
<dbReference type="Pfam" id="PF02875">
    <property type="entry name" value="Mur_ligase_C"/>
    <property type="match status" value="1"/>
</dbReference>
<evidence type="ECO:0000256" key="7">
    <source>
        <dbReference type="ARBA" id="ARBA00022984"/>
    </source>
</evidence>
<dbReference type="SUPFAM" id="SSF53623">
    <property type="entry name" value="MurD-like peptide ligases, catalytic domain"/>
    <property type="match status" value="1"/>
</dbReference>
<comment type="pathway">
    <text evidence="10 11">Cell wall biogenesis; peptidoglycan biosynthesis.</text>
</comment>
<dbReference type="GO" id="GO:0009252">
    <property type="term" value="P:peptidoglycan biosynthetic process"/>
    <property type="evidence" value="ECO:0007669"/>
    <property type="project" value="UniProtKB-UniRule"/>
</dbReference>
<evidence type="ECO:0000313" key="16">
    <source>
        <dbReference type="Proteomes" id="UP000194641"/>
    </source>
</evidence>
<feature type="domain" description="Mur ligase C-terminal" evidence="13">
    <location>
        <begin position="359"/>
        <end position="470"/>
    </location>
</feature>
<reference evidence="16" key="1">
    <citation type="submission" date="2014-06" db="EMBL/GenBank/DDBJ databases">
        <authorList>
            <person name="Winans N.J."/>
            <person name="Newell P.D."/>
            <person name="Douglas A.E."/>
        </authorList>
    </citation>
    <scope>NUCLEOTIDE SEQUENCE [LARGE SCALE GENOMIC DNA]</scope>
</reference>
<dbReference type="Gene3D" id="3.40.1390.10">
    <property type="entry name" value="MurE/MurF, N-terminal domain"/>
    <property type="match status" value="1"/>
</dbReference>
<proteinExistence type="inferred from homology"/>